<comment type="caution">
    <text evidence="2">The sequence shown here is derived from an EMBL/GenBank/DDBJ whole genome shotgun (WGS) entry which is preliminary data.</text>
</comment>
<sequence>MARIGTSNFRHSTKTDERHDASWREIVTLEDGVNGSHRYAGKATSFCELAKGSEVPKWSTTNAQFQRSAVEGGGAPLPPAGKPSPYLARVSKPSVGFQFAVAHTMISWAASSVTTTCCHDLADN</sequence>
<protein>
    <submittedName>
        <fullName evidence="2">Uncharacterized protein</fullName>
    </submittedName>
</protein>
<dbReference type="AlphaFoldDB" id="A0A7J6P5I2"/>
<dbReference type="Proteomes" id="UP000574390">
    <property type="component" value="Unassembled WGS sequence"/>
</dbReference>
<evidence type="ECO:0000313" key="2">
    <source>
        <dbReference type="EMBL" id="KAF4691379.1"/>
    </source>
</evidence>
<evidence type="ECO:0000313" key="3">
    <source>
        <dbReference type="Proteomes" id="UP000574390"/>
    </source>
</evidence>
<reference evidence="2 3" key="1">
    <citation type="submission" date="2020-04" db="EMBL/GenBank/DDBJ databases">
        <title>Perkinsus olseni comparative genomics.</title>
        <authorList>
            <person name="Bogema D.R."/>
        </authorList>
    </citation>
    <scope>NUCLEOTIDE SEQUENCE [LARGE SCALE GENOMIC DNA]</scope>
    <source>
        <strain evidence="2">ATCC PRA-205</strain>
    </source>
</reference>
<name>A0A7J6P5I2_PEROL</name>
<proteinExistence type="predicted"/>
<feature type="region of interest" description="Disordered" evidence="1">
    <location>
        <begin position="1"/>
        <end position="21"/>
    </location>
</feature>
<gene>
    <name evidence="2" type="ORF">FOZ62_009219</name>
</gene>
<organism evidence="2 3">
    <name type="scientific">Perkinsus olseni</name>
    <name type="common">Perkinsus atlanticus</name>
    <dbReference type="NCBI Taxonomy" id="32597"/>
    <lineage>
        <taxon>Eukaryota</taxon>
        <taxon>Sar</taxon>
        <taxon>Alveolata</taxon>
        <taxon>Perkinsozoa</taxon>
        <taxon>Perkinsea</taxon>
        <taxon>Perkinsida</taxon>
        <taxon>Perkinsidae</taxon>
        <taxon>Perkinsus</taxon>
    </lineage>
</organism>
<evidence type="ECO:0000256" key="1">
    <source>
        <dbReference type="SAM" id="MobiDB-lite"/>
    </source>
</evidence>
<accession>A0A7J6P5I2</accession>
<dbReference type="EMBL" id="JABANM010036292">
    <property type="protein sequence ID" value="KAF4691379.1"/>
    <property type="molecule type" value="Genomic_DNA"/>
</dbReference>
<feature type="compositionally biased region" description="Polar residues" evidence="1">
    <location>
        <begin position="1"/>
        <end position="10"/>
    </location>
</feature>